<evidence type="ECO:0000256" key="1">
    <source>
        <dbReference type="ARBA" id="ARBA00008894"/>
    </source>
</evidence>
<dbReference type="Gene3D" id="3.80.10.10">
    <property type="entry name" value="Ribonuclease Inhibitor"/>
    <property type="match status" value="1"/>
</dbReference>
<dbReference type="InterPro" id="IPR036388">
    <property type="entry name" value="WH-like_DNA-bd_sf"/>
</dbReference>
<dbReference type="FunFam" id="3.40.50.300:FF:001091">
    <property type="entry name" value="Probable disease resistance protein At1g61300"/>
    <property type="match status" value="1"/>
</dbReference>
<keyword evidence="4" id="KW-0547">Nucleotide-binding</keyword>
<evidence type="ECO:0000313" key="11">
    <source>
        <dbReference type="EMBL" id="CAL5090125.1"/>
    </source>
</evidence>
<evidence type="ECO:0000259" key="7">
    <source>
        <dbReference type="Pfam" id="PF00931"/>
    </source>
</evidence>
<dbReference type="Proteomes" id="UP001497457">
    <property type="component" value="Chromosome 8b"/>
</dbReference>
<keyword evidence="3" id="KW-0677">Repeat</keyword>
<dbReference type="PANTHER" id="PTHR23155:SF943">
    <property type="entry name" value="OS08G0193700 PROTEIN"/>
    <property type="match status" value="1"/>
</dbReference>
<comment type="similarity">
    <text evidence="1">Belongs to the disease resistance NB-LRR family.</text>
</comment>
<feature type="domain" description="Disease resistance N-terminal" evidence="8">
    <location>
        <begin position="10"/>
        <end position="90"/>
    </location>
</feature>
<dbReference type="Gene3D" id="1.20.5.4130">
    <property type="match status" value="1"/>
</dbReference>
<name>A0ABC9GBH7_9POAL</name>
<dbReference type="GO" id="GO:0000166">
    <property type="term" value="F:nucleotide binding"/>
    <property type="evidence" value="ECO:0007669"/>
    <property type="project" value="UniProtKB-KW"/>
</dbReference>
<dbReference type="SUPFAM" id="SSF52540">
    <property type="entry name" value="P-loop containing nucleoside triphosphate hydrolases"/>
    <property type="match status" value="1"/>
</dbReference>
<dbReference type="PANTHER" id="PTHR23155">
    <property type="entry name" value="DISEASE RESISTANCE PROTEIN RP"/>
    <property type="match status" value="1"/>
</dbReference>
<evidence type="ECO:0000256" key="6">
    <source>
        <dbReference type="ARBA" id="ARBA00023054"/>
    </source>
</evidence>
<reference evidence="11 12" key="2">
    <citation type="submission" date="2024-10" db="EMBL/GenBank/DDBJ databases">
        <authorList>
            <person name="Ryan C."/>
        </authorList>
    </citation>
    <scope>NUCLEOTIDE SEQUENCE [LARGE SCALE GENOMIC DNA]</scope>
</reference>
<dbReference type="InterPro" id="IPR032675">
    <property type="entry name" value="LRR_dom_sf"/>
</dbReference>
<dbReference type="GO" id="GO:0042742">
    <property type="term" value="P:defense response to bacterium"/>
    <property type="evidence" value="ECO:0007669"/>
    <property type="project" value="UniProtKB-ARBA"/>
</dbReference>
<dbReference type="GO" id="GO:0002758">
    <property type="term" value="P:innate immune response-activating signaling pathway"/>
    <property type="evidence" value="ECO:0007669"/>
    <property type="project" value="UniProtKB-ARBA"/>
</dbReference>
<dbReference type="InterPro" id="IPR044974">
    <property type="entry name" value="Disease_R_plants"/>
</dbReference>
<accession>A0ABC9GBH7</accession>
<feature type="domain" description="NB-ARC" evidence="7">
    <location>
        <begin position="186"/>
        <end position="349"/>
    </location>
</feature>
<dbReference type="Pfam" id="PF23598">
    <property type="entry name" value="LRR_14"/>
    <property type="match status" value="1"/>
</dbReference>
<dbReference type="InterPro" id="IPR041118">
    <property type="entry name" value="Rx_N"/>
</dbReference>
<evidence type="ECO:0000256" key="3">
    <source>
        <dbReference type="ARBA" id="ARBA00022737"/>
    </source>
</evidence>
<evidence type="ECO:0000256" key="2">
    <source>
        <dbReference type="ARBA" id="ARBA00022614"/>
    </source>
</evidence>
<evidence type="ECO:0000313" key="12">
    <source>
        <dbReference type="Proteomes" id="UP001497457"/>
    </source>
</evidence>
<evidence type="ECO:0000259" key="9">
    <source>
        <dbReference type="Pfam" id="PF23559"/>
    </source>
</evidence>
<feature type="domain" description="Disease resistance protein winged helix" evidence="9">
    <location>
        <begin position="444"/>
        <end position="520"/>
    </location>
</feature>
<dbReference type="Gene3D" id="3.40.50.300">
    <property type="entry name" value="P-loop containing nucleotide triphosphate hydrolases"/>
    <property type="match status" value="1"/>
</dbReference>
<dbReference type="GO" id="GO:0009626">
    <property type="term" value="P:plant-type hypersensitive response"/>
    <property type="evidence" value="ECO:0007669"/>
    <property type="project" value="UniProtKB-ARBA"/>
</dbReference>
<dbReference type="FunFam" id="1.10.10.10:FF:000322">
    <property type="entry name" value="Probable disease resistance protein At1g63360"/>
    <property type="match status" value="1"/>
</dbReference>
<evidence type="ECO:0000256" key="4">
    <source>
        <dbReference type="ARBA" id="ARBA00022741"/>
    </source>
</evidence>
<proteinExistence type="inferred from homology"/>
<dbReference type="InterPro" id="IPR042197">
    <property type="entry name" value="Apaf_helical"/>
</dbReference>
<organism evidence="11 12">
    <name type="scientific">Urochloa decumbens</name>
    <dbReference type="NCBI Taxonomy" id="240449"/>
    <lineage>
        <taxon>Eukaryota</taxon>
        <taxon>Viridiplantae</taxon>
        <taxon>Streptophyta</taxon>
        <taxon>Embryophyta</taxon>
        <taxon>Tracheophyta</taxon>
        <taxon>Spermatophyta</taxon>
        <taxon>Magnoliopsida</taxon>
        <taxon>Liliopsida</taxon>
        <taxon>Poales</taxon>
        <taxon>Poaceae</taxon>
        <taxon>PACMAD clade</taxon>
        <taxon>Panicoideae</taxon>
        <taxon>Panicodae</taxon>
        <taxon>Paniceae</taxon>
        <taxon>Melinidinae</taxon>
        <taxon>Urochloa</taxon>
    </lineage>
</organism>
<keyword evidence="6" id="KW-0175">Coiled coil</keyword>
<dbReference type="Pfam" id="PF18052">
    <property type="entry name" value="Rx_N"/>
    <property type="match status" value="1"/>
</dbReference>
<dbReference type="InterPro" id="IPR058922">
    <property type="entry name" value="WHD_DRP"/>
</dbReference>
<gene>
    <name evidence="11" type="ORF">URODEC1_LOCUS113714</name>
</gene>
<keyword evidence="5" id="KW-0611">Plant defense</keyword>
<dbReference type="EMBL" id="OZ075118">
    <property type="protein sequence ID" value="CAL5090125.1"/>
    <property type="molecule type" value="Genomic_DNA"/>
</dbReference>
<dbReference type="InterPro" id="IPR002182">
    <property type="entry name" value="NB-ARC"/>
</dbReference>
<dbReference type="SUPFAM" id="SSF52058">
    <property type="entry name" value="L domain-like"/>
    <property type="match status" value="1"/>
</dbReference>
<feature type="domain" description="Disease resistance R13L4/SHOC-2-like LRR" evidence="10">
    <location>
        <begin position="573"/>
        <end position="851"/>
    </location>
</feature>
<dbReference type="Gene3D" id="1.10.10.10">
    <property type="entry name" value="Winged helix-like DNA-binding domain superfamily/Winged helix DNA-binding domain"/>
    <property type="match status" value="1"/>
</dbReference>
<keyword evidence="2" id="KW-0433">Leucine-rich repeat</keyword>
<dbReference type="Pfam" id="PF23559">
    <property type="entry name" value="WHD_DRP"/>
    <property type="match status" value="1"/>
</dbReference>
<dbReference type="InterPro" id="IPR055414">
    <property type="entry name" value="LRR_R13L4/SHOC2-like"/>
</dbReference>
<sequence>MAEAIAISLSAKLAVALSRSAALGLSRVLGVRSEIASAARELDLLRALLRSADDSYHGTDALAAAWVKQVRDAALELEDAADECCFLSGTRGGAARGWVNARAWFALSRRLRKARERLSQLSASKEQYGIRLPAGGLLPAPLAAASAASQMVAASAHFVEKEEVVGFAAHEEQLLEWVVTDEDGGEPRRTTLVSVWGMGGVGKTTLATRVYREAAAASRFDCAAWVAVSQRFTVEDLLGKVLKELRRRCVGAGGDAAGAAADYRSLVEAVRDHLGDRRYLVVLDDVWDAHLWDKLRLAFVDKGRTTGNRVVITTRSRDVAKAAAPERMMTLEPLPWRDAWTLFCNVAFREVPGRTCPTHLQEIAVSVLERCGGLPLAIVSVGNLLALKDTTAFAWRHVRDSLVWDKQDDESGGDLGIGEAASILSLSIDDLPHHLRKCFLSCSVYPEDLWIKRKILIRKWVAQGLVEDEDNKPAGQCTAEDVADGYLDQLVQRSLMQPVTRNDFGRAKRCLIHDLIRELIIHRSREEEGSVQFAKCKVTLDRNARRIRHLALDRCEQVDRSVSRHAPQLVATIRSLNAFGSELDASFLSHFRLLTVLNLWYIEMNKLPSSVTSLHNLRYLGVRGTLVQELPKELGRLQKLQVLDAKLSMVQRLPSSVASLKSLRHLIVLTRGSTDLLKPYPATATEVPPRGLQNLTSLQTLKYVQANEKMVRSLANLRQMRSLELSGIDESLVVNLLASISSMSFLRRLGVEMNHGEDTELDLESISRPPLKLQKLNLAGRLARGKLPSWICSLNSLMQLRLHGCQITHDSLLILDALPGLLNLSLISAYRERSMIFTQDSFPTLRKLTLESLPDLGHIAIHDRILCHILL</sequence>
<keyword evidence="12" id="KW-1185">Reference proteome</keyword>
<reference evidence="12" key="1">
    <citation type="submission" date="2024-06" db="EMBL/GenBank/DDBJ databases">
        <authorList>
            <person name="Ryan C."/>
        </authorList>
    </citation>
    <scope>NUCLEOTIDE SEQUENCE [LARGE SCALE GENOMIC DNA]</scope>
</reference>
<dbReference type="PRINTS" id="PR00364">
    <property type="entry name" value="DISEASERSIST"/>
</dbReference>
<evidence type="ECO:0000259" key="8">
    <source>
        <dbReference type="Pfam" id="PF18052"/>
    </source>
</evidence>
<dbReference type="Pfam" id="PF00931">
    <property type="entry name" value="NB-ARC"/>
    <property type="match status" value="1"/>
</dbReference>
<dbReference type="InterPro" id="IPR027417">
    <property type="entry name" value="P-loop_NTPase"/>
</dbReference>
<dbReference type="Gene3D" id="1.10.8.430">
    <property type="entry name" value="Helical domain of apoptotic protease-activating factors"/>
    <property type="match status" value="1"/>
</dbReference>
<protein>
    <submittedName>
        <fullName evidence="11">Uncharacterized protein</fullName>
    </submittedName>
</protein>
<evidence type="ECO:0000256" key="5">
    <source>
        <dbReference type="ARBA" id="ARBA00022821"/>
    </source>
</evidence>
<dbReference type="AlphaFoldDB" id="A0ABC9GBH7"/>
<evidence type="ECO:0000259" key="10">
    <source>
        <dbReference type="Pfam" id="PF23598"/>
    </source>
</evidence>